<evidence type="ECO:0000256" key="3">
    <source>
        <dbReference type="ARBA" id="ARBA00023055"/>
    </source>
</evidence>
<dbReference type="PANTHER" id="PTHR47261:SF2">
    <property type="entry name" value="CALCIUM-DEPENDENT LIPID-BINDING (CALB DOMAIN) FAMILY PROTEIN"/>
    <property type="match status" value="1"/>
</dbReference>
<feature type="domain" description="SMP-LTD" evidence="8">
    <location>
        <begin position="171"/>
        <end position="358"/>
    </location>
</feature>
<dbReference type="SUPFAM" id="SSF49562">
    <property type="entry name" value="C2 domain (Calcium/lipid-binding domain, CaLB)"/>
    <property type="match status" value="1"/>
</dbReference>
<evidence type="ECO:0000259" key="7">
    <source>
        <dbReference type="PROSITE" id="PS50004"/>
    </source>
</evidence>
<evidence type="ECO:0000256" key="4">
    <source>
        <dbReference type="ARBA" id="ARBA00023121"/>
    </source>
</evidence>
<dbReference type="Pfam" id="PF00168">
    <property type="entry name" value="C2"/>
    <property type="match status" value="1"/>
</dbReference>
<dbReference type="CDD" id="cd00030">
    <property type="entry name" value="C2"/>
    <property type="match status" value="1"/>
</dbReference>
<keyword evidence="10" id="KW-1185">Reference proteome</keyword>
<protein>
    <submittedName>
        <fullName evidence="9">Uncharacterized protein</fullName>
    </submittedName>
</protein>
<dbReference type="SMART" id="SM00239">
    <property type="entry name" value="C2"/>
    <property type="match status" value="1"/>
</dbReference>
<accession>A0A835B9Z6</accession>
<dbReference type="CDD" id="cd21669">
    <property type="entry name" value="SMP_SF"/>
    <property type="match status" value="1"/>
</dbReference>
<evidence type="ECO:0000256" key="5">
    <source>
        <dbReference type="ARBA" id="ARBA00023136"/>
    </source>
</evidence>
<comment type="subcellular location">
    <subcellularLocation>
        <location evidence="1">Membrane</location>
    </subcellularLocation>
</comment>
<dbReference type="InterPro" id="IPR035892">
    <property type="entry name" value="C2_domain_sf"/>
</dbReference>
<dbReference type="Gene3D" id="2.60.40.150">
    <property type="entry name" value="C2 domain"/>
    <property type="match status" value="1"/>
</dbReference>
<organism evidence="9 10">
    <name type="scientific">Digitaria exilis</name>
    <dbReference type="NCBI Taxonomy" id="1010633"/>
    <lineage>
        <taxon>Eukaryota</taxon>
        <taxon>Viridiplantae</taxon>
        <taxon>Streptophyta</taxon>
        <taxon>Embryophyta</taxon>
        <taxon>Tracheophyta</taxon>
        <taxon>Spermatophyta</taxon>
        <taxon>Magnoliopsida</taxon>
        <taxon>Liliopsida</taxon>
        <taxon>Poales</taxon>
        <taxon>Poaceae</taxon>
        <taxon>PACMAD clade</taxon>
        <taxon>Panicoideae</taxon>
        <taxon>Panicodae</taxon>
        <taxon>Paniceae</taxon>
        <taxon>Anthephorinae</taxon>
        <taxon>Digitaria</taxon>
    </lineage>
</organism>
<keyword evidence="4" id="KW-0446">Lipid-binding</keyword>
<dbReference type="OrthoDB" id="1029639at2759"/>
<sequence>MLTPSAGIPPPHPSLSAASASTSYFLPSLRPRRRWRRLPVTRAAAFFPPKRSTPDPAATLPPEPPEPSTSSSEPAQPLPFAPAGDFRGGEDPLISKLRTQLGVIHPLPAPPISRSVIGLFALFFFVGAAFDKLWTLRKRRRAERELKVNGSWPQVPTSSFSLFLEEKDLQRKESVEWVNMVLGKLWKVYRTGIENWIVGLLQPVIDNLQKPDYVNRVEIRQFYLGEEPLSVRNVERRTSRRANDLQYQIGIRYAGGARMALALSLKFSKVPVIVPVWVRDFDIDGELWVKLRLIPTEPWVGAVSWAFVSLPKVTFELSLFRLFNLMAIPVLSMFLTKLLTEDLPRLFVRPKKIVLDFQKGRAMGPVPGSVASDIIQNVASDIIQDGNKDFVGELSVTLVDARKLSFVLFGKTDPYVVMILGDQVIKSKKNSQTTVIGLPGEPIWNQDFHLLVTNPRKQNLTIQVKDSIGLIDITIGTGEVELGSLKDTVPTDKIVTLYGGWGLLGKREAGEVLLRLTYKAYVEDEEDEAVKSEFGGGYVSDEDVLDYVQGDIGKGGDFLGKERETFMDLLAALLVSEEFQGIVSSEAGSSRDPDQVGSVSGSVDSVVSPVATNAETVSNSSTELLFSSLPDTALLWLAAITSVMVLVSSDLGASGYFNP</sequence>
<dbReference type="GO" id="GO:0008289">
    <property type="term" value="F:lipid binding"/>
    <property type="evidence" value="ECO:0007669"/>
    <property type="project" value="UniProtKB-KW"/>
</dbReference>
<dbReference type="EMBL" id="JACEFO010001963">
    <property type="protein sequence ID" value="KAF8691820.1"/>
    <property type="molecule type" value="Genomic_DNA"/>
</dbReference>
<keyword evidence="5" id="KW-0472">Membrane</keyword>
<keyword evidence="2" id="KW-0813">Transport</keyword>
<evidence type="ECO:0000313" key="9">
    <source>
        <dbReference type="EMBL" id="KAF8691820.1"/>
    </source>
</evidence>
<evidence type="ECO:0000259" key="8">
    <source>
        <dbReference type="PROSITE" id="PS51847"/>
    </source>
</evidence>
<dbReference type="PROSITE" id="PS51847">
    <property type="entry name" value="SMP"/>
    <property type="match status" value="1"/>
</dbReference>
<dbReference type="AlphaFoldDB" id="A0A835B9Z6"/>
<reference evidence="9" key="1">
    <citation type="submission" date="2020-07" db="EMBL/GenBank/DDBJ databases">
        <title>Genome sequence and genetic diversity analysis of an under-domesticated orphan crop, white fonio (Digitaria exilis).</title>
        <authorList>
            <person name="Bennetzen J.L."/>
            <person name="Chen S."/>
            <person name="Ma X."/>
            <person name="Wang X."/>
            <person name="Yssel A.E.J."/>
            <person name="Chaluvadi S.R."/>
            <person name="Johnson M."/>
            <person name="Gangashetty P."/>
            <person name="Hamidou F."/>
            <person name="Sanogo M.D."/>
            <person name="Zwaenepoel A."/>
            <person name="Wallace J."/>
            <person name="Van De Peer Y."/>
            <person name="Van Deynze A."/>
        </authorList>
    </citation>
    <scope>NUCLEOTIDE SEQUENCE</scope>
    <source>
        <tissue evidence="9">Leaves</tissue>
    </source>
</reference>
<keyword evidence="3" id="KW-0445">Lipid transport</keyword>
<name>A0A835B9Z6_9POAL</name>
<evidence type="ECO:0000256" key="6">
    <source>
        <dbReference type="SAM" id="MobiDB-lite"/>
    </source>
</evidence>
<dbReference type="Proteomes" id="UP000636709">
    <property type="component" value="Unassembled WGS sequence"/>
</dbReference>
<dbReference type="GO" id="GO:0016020">
    <property type="term" value="C:membrane"/>
    <property type="evidence" value="ECO:0007669"/>
    <property type="project" value="UniProtKB-SubCell"/>
</dbReference>
<dbReference type="InterPro" id="IPR031468">
    <property type="entry name" value="SMP_LBD"/>
</dbReference>
<feature type="domain" description="C2" evidence="7">
    <location>
        <begin position="370"/>
        <end position="495"/>
    </location>
</feature>
<dbReference type="GO" id="GO:0006869">
    <property type="term" value="P:lipid transport"/>
    <property type="evidence" value="ECO:0007669"/>
    <property type="project" value="UniProtKB-KW"/>
</dbReference>
<comment type="caution">
    <text evidence="9">The sequence shown here is derived from an EMBL/GenBank/DDBJ whole genome shotgun (WGS) entry which is preliminary data.</text>
</comment>
<feature type="region of interest" description="Disordered" evidence="6">
    <location>
        <begin position="1"/>
        <end position="20"/>
    </location>
</feature>
<dbReference type="InterPro" id="IPR000008">
    <property type="entry name" value="C2_dom"/>
</dbReference>
<dbReference type="PANTHER" id="PTHR47261">
    <property type="entry name" value="CALCIUM-DEPENDENT LIPID-BINDING (CALB DOMAIN) FAMILY PROTEIN"/>
    <property type="match status" value="1"/>
</dbReference>
<gene>
    <name evidence="9" type="ORF">HU200_040222</name>
</gene>
<dbReference type="PROSITE" id="PS50004">
    <property type="entry name" value="C2"/>
    <property type="match status" value="1"/>
</dbReference>
<dbReference type="Pfam" id="PF25669">
    <property type="entry name" value="SMP_MUG190-like"/>
    <property type="match status" value="1"/>
</dbReference>
<proteinExistence type="predicted"/>
<feature type="region of interest" description="Disordered" evidence="6">
    <location>
        <begin position="46"/>
        <end position="84"/>
    </location>
</feature>
<evidence type="ECO:0000313" key="10">
    <source>
        <dbReference type="Proteomes" id="UP000636709"/>
    </source>
</evidence>
<evidence type="ECO:0000256" key="1">
    <source>
        <dbReference type="ARBA" id="ARBA00004370"/>
    </source>
</evidence>
<evidence type="ECO:0000256" key="2">
    <source>
        <dbReference type="ARBA" id="ARBA00022448"/>
    </source>
</evidence>